<reference evidence="2" key="1">
    <citation type="submission" date="2020-08" db="EMBL/GenBank/DDBJ databases">
        <title>Genome sequencing and assembly of the red palm weevil Rhynchophorus ferrugineus.</title>
        <authorList>
            <person name="Dias G.B."/>
            <person name="Bergman C.M."/>
            <person name="Manee M."/>
        </authorList>
    </citation>
    <scope>NUCLEOTIDE SEQUENCE</scope>
    <source>
        <strain evidence="2">AA-2017</strain>
        <tissue evidence="2">Whole larva</tissue>
    </source>
</reference>
<evidence type="ECO:0000313" key="3">
    <source>
        <dbReference type="Proteomes" id="UP000625711"/>
    </source>
</evidence>
<evidence type="ECO:0000313" key="2">
    <source>
        <dbReference type="EMBL" id="KAF7270687.1"/>
    </source>
</evidence>
<dbReference type="Proteomes" id="UP000625711">
    <property type="component" value="Unassembled WGS sequence"/>
</dbReference>
<evidence type="ECO:0000256" key="1">
    <source>
        <dbReference type="SAM" id="MobiDB-lite"/>
    </source>
</evidence>
<feature type="compositionally biased region" description="Basic and acidic residues" evidence="1">
    <location>
        <begin position="19"/>
        <end position="29"/>
    </location>
</feature>
<organism evidence="2 3">
    <name type="scientific">Rhynchophorus ferrugineus</name>
    <name type="common">Red palm weevil</name>
    <name type="synonym">Curculio ferrugineus</name>
    <dbReference type="NCBI Taxonomy" id="354439"/>
    <lineage>
        <taxon>Eukaryota</taxon>
        <taxon>Metazoa</taxon>
        <taxon>Ecdysozoa</taxon>
        <taxon>Arthropoda</taxon>
        <taxon>Hexapoda</taxon>
        <taxon>Insecta</taxon>
        <taxon>Pterygota</taxon>
        <taxon>Neoptera</taxon>
        <taxon>Endopterygota</taxon>
        <taxon>Coleoptera</taxon>
        <taxon>Polyphaga</taxon>
        <taxon>Cucujiformia</taxon>
        <taxon>Curculionidae</taxon>
        <taxon>Dryophthorinae</taxon>
        <taxon>Rhynchophorus</taxon>
    </lineage>
</organism>
<comment type="caution">
    <text evidence="2">The sequence shown here is derived from an EMBL/GenBank/DDBJ whole genome shotgun (WGS) entry which is preliminary data.</text>
</comment>
<feature type="compositionally biased region" description="Polar residues" evidence="1">
    <location>
        <begin position="74"/>
        <end position="84"/>
    </location>
</feature>
<feature type="compositionally biased region" description="Basic residues" evidence="1">
    <location>
        <begin position="1"/>
        <end position="18"/>
    </location>
</feature>
<feature type="region of interest" description="Disordered" evidence="1">
    <location>
        <begin position="53"/>
        <end position="142"/>
    </location>
</feature>
<name>A0A834IBB2_RHYFE</name>
<dbReference type="AlphaFoldDB" id="A0A834IBB2"/>
<proteinExistence type="predicted"/>
<gene>
    <name evidence="2" type="ORF">GWI33_016356</name>
</gene>
<accession>A0A834IBB2</accession>
<keyword evidence="3" id="KW-1185">Reference proteome</keyword>
<protein>
    <submittedName>
        <fullName evidence="2">Uncharacterized protein</fullName>
    </submittedName>
</protein>
<dbReference type="EMBL" id="JAACXV010014070">
    <property type="protein sequence ID" value="KAF7270687.1"/>
    <property type="molecule type" value="Genomic_DNA"/>
</dbReference>
<feature type="region of interest" description="Disordered" evidence="1">
    <location>
        <begin position="1"/>
        <end position="29"/>
    </location>
</feature>
<sequence length="179" mass="19721">MKGSAKKSKKKTKGGSKKNAKENSCKSMKSNDLEVATKLIQHQDNMLFLDTKENQIPAAKMSHSKHETNEDELNQAQPSGTVEVTNPVPEAQASKQQSKEQHTANFSGCAKRPLLRLISDLPRPTSPSASVPHIPCENQEDGELATKESLDTLNSKIEEIQKFLATFSNVILQAQEQPQ</sequence>